<proteinExistence type="predicted"/>
<gene>
    <name evidence="1" type="ORF">AG0111_0g3658</name>
</gene>
<dbReference type="Proteomes" id="UP000293547">
    <property type="component" value="Unassembled WGS sequence"/>
</dbReference>
<comment type="caution">
    <text evidence="1">The sequence shown here is derived from an EMBL/GenBank/DDBJ whole genome shotgun (WGS) entry which is preliminary data.</text>
</comment>
<organism evidence="1 2">
    <name type="scientific">Alternaria gaisen</name>
    <dbReference type="NCBI Taxonomy" id="167740"/>
    <lineage>
        <taxon>Eukaryota</taxon>
        <taxon>Fungi</taxon>
        <taxon>Dikarya</taxon>
        <taxon>Ascomycota</taxon>
        <taxon>Pezizomycotina</taxon>
        <taxon>Dothideomycetes</taxon>
        <taxon>Pleosporomycetidae</taxon>
        <taxon>Pleosporales</taxon>
        <taxon>Pleosporineae</taxon>
        <taxon>Pleosporaceae</taxon>
        <taxon>Alternaria</taxon>
        <taxon>Alternaria sect. Alternaria</taxon>
    </lineage>
</organism>
<accession>A0ACB6FS74</accession>
<evidence type="ECO:0000313" key="1">
    <source>
        <dbReference type="EMBL" id="KAB2107286.1"/>
    </source>
</evidence>
<protein>
    <submittedName>
        <fullName evidence="1">Uncharacterized protein</fullName>
    </submittedName>
</protein>
<dbReference type="EMBL" id="PDWZ02000003">
    <property type="protein sequence ID" value="KAB2107286.1"/>
    <property type="molecule type" value="Genomic_DNA"/>
</dbReference>
<sequence length="632" mass="71101">MAFPSITTTFKGLENQGLQVGYNSGSIQTHVHAPERPETPPQPSCFVPFPRDADFVDRGALLDHIRERCSAPASRVALAGLGGVGKSQLAIEHCYRTAEQSPDTWVFWAHASNTARLEQSFREIADQVKVRGRKDPQADVFKLVHDWLRDAKNGRWLLVLDNADDAAVLSLTDSGALQQHLSRYIPSSRHGSVLVTSRTKRAARQVVEDSDIIPIEPMHDAAAHALLRKKLRDADEDDDSITTLATTLDHMPLALVQAAAYIRERAPRCSVRQYLEAYRQSDSRATSLLNREAGHLRRDAAASNSVLITWQISFDHIRNTRQSAAGLLSLMSFFDRQGIQEGLLRGQSSTAYDGFEDEGFEEDVLALRDYSFITVTRDADTFEMHSLVQLATRTWLEGEGQLDRWREQFISNLCAELPTGEHKNWEKCQALFPHAQAALAQRPKNRESLEEWALLLYKAAWYAWQQGRAGEAEEMAMMSMEVRSEVLGEDNAETLSSMGMVGLARVLRGKYEEAEAMNRQTLARYEKVLGPEHLNTLTSVHCLAHLLAKQRRIDESLRLYRRASAGYNTTLGKDHPTTIACDQHYAALCTSQEQHRLVCSSSTLDSDARTSTRKRLRQSRKLADITIRNLKH</sequence>
<evidence type="ECO:0000313" key="2">
    <source>
        <dbReference type="Proteomes" id="UP000293547"/>
    </source>
</evidence>
<keyword evidence="2" id="KW-1185">Reference proteome</keyword>
<reference evidence="1 2" key="1">
    <citation type="journal article" date="2019" name="bioRxiv">
        <title>Genomics, evolutionary history and diagnostics of the Alternaria alternata species group including apple and Asian pear pathotypes.</title>
        <authorList>
            <person name="Armitage A.D."/>
            <person name="Cockerton H.M."/>
            <person name="Sreenivasaprasad S."/>
            <person name="Woodhall J.W."/>
            <person name="Lane C.R."/>
            <person name="Harrison R.J."/>
            <person name="Clarkson J.P."/>
        </authorList>
    </citation>
    <scope>NUCLEOTIDE SEQUENCE [LARGE SCALE GENOMIC DNA]</scope>
    <source>
        <strain evidence="1 2">FERA 650</strain>
    </source>
</reference>
<name>A0ACB6FS74_9PLEO</name>